<evidence type="ECO:0000256" key="5">
    <source>
        <dbReference type="ARBA" id="ARBA00022683"/>
    </source>
</evidence>
<dbReference type="InterPro" id="IPR013012">
    <property type="entry name" value="PTS_EIIB_3"/>
</dbReference>
<evidence type="ECO:0000313" key="10">
    <source>
        <dbReference type="Proteomes" id="UP000198877"/>
    </source>
</evidence>
<feature type="modified residue" description="Phosphocysteine; by EIIA" evidence="7">
    <location>
        <position position="7"/>
    </location>
</feature>
<keyword evidence="5" id="KW-0598">Phosphotransferase system</keyword>
<dbReference type="RefSeq" id="WP_091740554.1">
    <property type="nucleotide sequence ID" value="NZ_CBFSJS010000006.1"/>
</dbReference>
<proteinExistence type="predicted"/>
<dbReference type="GO" id="GO:0016301">
    <property type="term" value="F:kinase activity"/>
    <property type="evidence" value="ECO:0007669"/>
    <property type="project" value="UniProtKB-KW"/>
</dbReference>
<evidence type="ECO:0000256" key="1">
    <source>
        <dbReference type="ARBA" id="ARBA00022448"/>
    </source>
</evidence>
<evidence type="ECO:0000256" key="2">
    <source>
        <dbReference type="ARBA" id="ARBA00022553"/>
    </source>
</evidence>
<evidence type="ECO:0000313" key="9">
    <source>
        <dbReference type="EMBL" id="SFR67941.1"/>
    </source>
</evidence>
<organism evidence="9 10">
    <name type="scientific">Microbacterium azadirachtae</name>
    <dbReference type="NCBI Taxonomy" id="582680"/>
    <lineage>
        <taxon>Bacteria</taxon>
        <taxon>Bacillati</taxon>
        <taxon>Actinomycetota</taxon>
        <taxon>Actinomycetes</taxon>
        <taxon>Micrococcales</taxon>
        <taxon>Microbacteriaceae</taxon>
        <taxon>Microbacterium</taxon>
    </lineage>
</organism>
<dbReference type="Pfam" id="PF02302">
    <property type="entry name" value="PTS_IIB"/>
    <property type="match status" value="1"/>
</dbReference>
<dbReference type="GO" id="GO:0008982">
    <property type="term" value="F:protein-N(PI)-phosphohistidine-sugar phosphotransferase activity"/>
    <property type="evidence" value="ECO:0007669"/>
    <property type="project" value="InterPro"/>
</dbReference>
<accession>A0A1I6IMQ3</accession>
<gene>
    <name evidence="9" type="ORF">SAMN04488591_2830</name>
</gene>
<keyword evidence="4" id="KW-0808">Transferase</keyword>
<dbReference type="SUPFAM" id="SSF52794">
    <property type="entry name" value="PTS system IIB component-like"/>
    <property type="match status" value="1"/>
</dbReference>
<dbReference type="PROSITE" id="PS51100">
    <property type="entry name" value="PTS_EIIB_TYPE_3"/>
    <property type="match status" value="1"/>
</dbReference>
<dbReference type="InterPro" id="IPR036095">
    <property type="entry name" value="PTS_EIIB-like_sf"/>
</dbReference>
<evidence type="ECO:0000256" key="6">
    <source>
        <dbReference type="ARBA" id="ARBA00022777"/>
    </source>
</evidence>
<evidence type="ECO:0000256" key="7">
    <source>
        <dbReference type="PROSITE-ProRule" id="PRU00423"/>
    </source>
</evidence>
<evidence type="ECO:0000256" key="3">
    <source>
        <dbReference type="ARBA" id="ARBA00022597"/>
    </source>
</evidence>
<dbReference type="Gene3D" id="3.40.50.2300">
    <property type="match status" value="1"/>
</dbReference>
<dbReference type="EMBL" id="FOYR01000003">
    <property type="protein sequence ID" value="SFR67941.1"/>
    <property type="molecule type" value="Genomic_DNA"/>
</dbReference>
<keyword evidence="3" id="KW-0762">Sugar transport</keyword>
<dbReference type="Proteomes" id="UP000198877">
    <property type="component" value="Unassembled WGS sequence"/>
</dbReference>
<reference evidence="10" key="1">
    <citation type="submission" date="2016-10" db="EMBL/GenBank/DDBJ databases">
        <authorList>
            <person name="Varghese N."/>
            <person name="Submissions S."/>
        </authorList>
    </citation>
    <scope>NUCLEOTIDE SEQUENCE [LARGE SCALE GENOMIC DNA]</scope>
    <source>
        <strain evidence="10">CL127</strain>
    </source>
</reference>
<evidence type="ECO:0000259" key="8">
    <source>
        <dbReference type="PROSITE" id="PS51100"/>
    </source>
</evidence>
<keyword evidence="6" id="KW-0418">Kinase</keyword>
<dbReference type="GO" id="GO:0009401">
    <property type="term" value="P:phosphoenolpyruvate-dependent sugar phosphotransferase system"/>
    <property type="evidence" value="ECO:0007669"/>
    <property type="project" value="UniProtKB-KW"/>
</dbReference>
<name>A0A1I6IMQ3_9MICO</name>
<feature type="domain" description="PTS EIIB type-3" evidence="8">
    <location>
        <begin position="1"/>
        <end position="100"/>
    </location>
</feature>
<evidence type="ECO:0000256" key="4">
    <source>
        <dbReference type="ARBA" id="ARBA00022679"/>
    </source>
</evidence>
<keyword evidence="1" id="KW-0813">Transport</keyword>
<keyword evidence="2" id="KW-0597">Phosphoprotein</keyword>
<sequence length="101" mass="10471">MRIQVICGAGASSTFVAARLRRAALAAGSDWEVAAAPADGVDPFADVILLGPHIAALREEIGRQAPRARVAVLPEDAFTDLDGRRIHAFVVAADSAPKGTP</sequence>
<dbReference type="InterPro" id="IPR003501">
    <property type="entry name" value="PTS_EIIB_2/3"/>
</dbReference>
<dbReference type="AlphaFoldDB" id="A0A1I6IMQ3"/>
<protein>
    <submittedName>
        <fullName evidence="9">PTS system, cellobiose-specific IIB component</fullName>
    </submittedName>
</protein>